<keyword evidence="3" id="KW-1003">Cell membrane</keyword>
<evidence type="ECO:0000256" key="4">
    <source>
        <dbReference type="ARBA" id="ARBA00022692"/>
    </source>
</evidence>
<protein>
    <recommendedName>
        <fullName evidence="2">undecaprenyl-diphosphate phosphatase</fullName>
        <ecNumber evidence="2">3.6.1.27</ecNumber>
    </recommendedName>
    <alternativeName>
        <fullName evidence="8">Undecaprenyl pyrophosphate phosphatase</fullName>
    </alternativeName>
</protein>
<dbReference type="RefSeq" id="WP_015819380.1">
    <property type="nucleotide sequence ID" value="NC_012997.1"/>
</dbReference>
<evidence type="ECO:0000256" key="8">
    <source>
        <dbReference type="ARBA" id="ARBA00032707"/>
    </source>
</evidence>
<feature type="transmembrane region" description="Helical" evidence="10">
    <location>
        <begin position="30"/>
        <end position="52"/>
    </location>
</feature>
<keyword evidence="6 10" id="KW-1133">Transmembrane helix</keyword>
<evidence type="ECO:0000313" key="13">
    <source>
        <dbReference type="Proteomes" id="UP000009080"/>
    </source>
</evidence>
<keyword evidence="5" id="KW-0378">Hydrolase</keyword>
<feature type="transmembrane region" description="Helical" evidence="10">
    <location>
        <begin position="111"/>
        <end position="134"/>
    </location>
</feature>
<name>C5BND3_TERTT</name>
<evidence type="ECO:0000256" key="9">
    <source>
        <dbReference type="ARBA" id="ARBA00047594"/>
    </source>
</evidence>
<dbReference type="Gene3D" id="1.20.144.10">
    <property type="entry name" value="Phosphatidic acid phosphatase type 2/haloperoxidase"/>
    <property type="match status" value="1"/>
</dbReference>
<evidence type="ECO:0000313" key="12">
    <source>
        <dbReference type="EMBL" id="ACR13267.1"/>
    </source>
</evidence>
<dbReference type="KEGG" id="ttu:TERTU_2922"/>
<dbReference type="PANTHER" id="PTHR14969">
    <property type="entry name" value="SPHINGOSINE-1-PHOSPHATE PHOSPHOHYDROLASE"/>
    <property type="match status" value="1"/>
</dbReference>
<dbReference type="GeneID" id="58410335"/>
<accession>C5BND3</accession>
<dbReference type="STRING" id="377629.TERTU_2922"/>
<dbReference type="Pfam" id="PF01569">
    <property type="entry name" value="PAP2"/>
    <property type="match status" value="1"/>
</dbReference>
<evidence type="ECO:0000256" key="3">
    <source>
        <dbReference type="ARBA" id="ARBA00022475"/>
    </source>
</evidence>
<dbReference type="eggNOG" id="COG0671">
    <property type="taxonomic scope" value="Bacteria"/>
</dbReference>
<dbReference type="Proteomes" id="UP000009080">
    <property type="component" value="Chromosome"/>
</dbReference>
<dbReference type="GO" id="GO:0050380">
    <property type="term" value="F:undecaprenyl-diphosphatase activity"/>
    <property type="evidence" value="ECO:0007669"/>
    <property type="project" value="UniProtKB-EC"/>
</dbReference>
<evidence type="ECO:0000256" key="6">
    <source>
        <dbReference type="ARBA" id="ARBA00022989"/>
    </source>
</evidence>
<keyword evidence="7 10" id="KW-0472">Membrane</keyword>
<dbReference type="InterPro" id="IPR000326">
    <property type="entry name" value="PAP2/HPO"/>
</dbReference>
<dbReference type="SMART" id="SM00014">
    <property type="entry name" value="acidPPc"/>
    <property type="match status" value="1"/>
</dbReference>
<evidence type="ECO:0000259" key="11">
    <source>
        <dbReference type="SMART" id="SM00014"/>
    </source>
</evidence>
<evidence type="ECO:0000256" key="7">
    <source>
        <dbReference type="ARBA" id="ARBA00023136"/>
    </source>
</evidence>
<dbReference type="GO" id="GO:0005886">
    <property type="term" value="C:plasma membrane"/>
    <property type="evidence" value="ECO:0007669"/>
    <property type="project" value="UniProtKB-SubCell"/>
</dbReference>
<organism evidence="12 13">
    <name type="scientific">Teredinibacter turnerae (strain ATCC 39867 / T7901)</name>
    <dbReference type="NCBI Taxonomy" id="377629"/>
    <lineage>
        <taxon>Bacteria</taxon>
        <taxon>Pseudomonadati</taxon>
        <taxon>Pseudomonadota</taxon>
        <taxon>Gammaproteobacteria</taxon>
        <taxon>Cellvibrionales</taxon>
        <taxon>Cellvibrionaceae</taxon>
        <taxon>Teredinibacter</taxon>
    </lineage>
</organism>
<dbReference type="OrthoDB" id="9780507at2"/>
<keyword evidence="4 10" id="KW-0812">Transmembrane</keyword>
<dbReference type="AlphaFoldDB" id="C5BND3"/>
<keyword evidence="13" id="KW-1185">Reference proteome</keyword>
<reference evidence="12 13" key="1">
    <citation type="journal article" date="2009" name="PLoS ONE">
        <title>The complete genome of Teredinibacter turnerae T7901: an intracellular endosymbiont of marine wood-boring bivalves (shipworms).</title>
        <authorList>
            <person name="Yang J.C."/>
            <person name="Madupu R."/>
            <person name="Durkin A.S."/>
            <person name="Ekborg N.A."/>
            <person name="Pedamallu C.S."/>
            <person name="Hostetler J.B."/>
            <person name="Radune D."/>
            <person name="Toms B.S."/>
            <person name="Henrissat B."/>
            <person name="Coutinho P.M."/>
            <person name="Schwarz S."/>
            <person name="Field L."/>
            <person name="Trindade-Silva A.E."/>
            <person name="Soares C.A.G."/>
            <person name="Elshahawi S."/>
            <person name="Hanora A."/>
            <person name="Schmidt E.W."/>
            <person name="Haygood M.G."/>
            <person name="Posfai J."/>
            <person name="Benner J."/>
            <person name="Madinger C."/>
            <person name="Nove J."/>
            <person name="Anton B."/>
            <person name="Chaudhary K."/>
            <person name="Foster J."/>
            <person name="Holman A."/>
            <person name="Kumar S."/>
            <person name="Lessard P.A."/>
            <person name="Luyten Y.A."/>
            <person name="Slatko B."/>
            <person name="Wood N."/>
            <person name="Wu B."/>
            <person name="Teplitski M."/>
            <person name="Mougous J.D."/>
            <person name="Ward N."/>
            <person name="Eisen J.A."/>
            <person name="Badger J.H."/>
            <person name="Distel D.L."/>
        </authorList>
    </citation>
    <scope>NUCLEOTIDE SEQUENCE [LARGE SCALE GENOMIC DNA]</scope>
    <source>
        <strain evidence="13">ATCC 39867 / T7901</strain>
    </source>
</reference>
<dbReference type="EC" id="3.6.1.27" evidence="2"/>
<dbReference type="InterPro" id="IPR036938">
    <property type="entry name" value="PAP2/HPO_sf"/>
</dbReference>
<evidence type="ECO:0000256" key="10">
    <source>
        <dbReference type="SAM" id="Phobius"/>
    </source>
</evidence>
<proteinExistence type="predicted"/>
<comment type="catalytic activity">
    <reaction evidence="9">
        <text>di-trans,octa-cis-undecaprenyl diphosphate + H2O = di-trans,octa-cis-undecaprenyl phosphate + phosphate + H(+)</text>
        <dbReference type="Rhea" id="RHEA:28094"/>
        <dbReference type="ChEBI" id="CHEBI:15377"/>
        <dbReference type="ChEBI" id="CHEBI:15378"/>
        <dbReference type="ChEBI" id="CHEBI:43474"/>
        <dbReference type="ChEBI" id="CHEBI:58405"/>
        <dbReference type="ChEBI" id="CHEBI:60392"/>
        <dbReference type="EC" id="3.6.1.27"/>
    </reaction>
</comment>
<sequence>MRLLQNIHQFDLVTFDWCLRRKRRDLAVRLSRYISFTADGPMYVVIGVLFMLQQDWHMAKLLAMAFLIERSLYFIFKSLFRRNRPAAAIPGFESAIVPSDQFSFPSGHTSAAFLMACAMSFAFPWMAWFVYPWAASVGAARVMLGVHFPTDVMAGALLGHTICLVLIDLI</sequence>
<feature type="domain" description="Phosphatidic acid phosphatase type 2/haloperoxidase" evidence="11">
    <location>
        <begin position="61"/>
        <end position="167"/>
    </location>
</feature>
<evidence type="ECO:0000256" key="5">
    <source>
        <dbReference type="ARBA" id="ARBA00022801"/>
    </source>
</evidence>
<dbReference type="PANTHER" id="PTHR14969:SF62">
    <property type="entry name" value="DECAPRENYLPHOSPHORYL-5-PHOSPHORIBOSE PHOSPHATASE RV3807C-RELATED"/>
    <property type="match status" value="1"/>
</dbReference>
<evidence type="ECO:0000256" key="1">
    <source>
        <dbReference type="ARBA" id="ARBA00004651"/>
    </source>
</evidence>
<dbReference type="HOGENOM" id="CLU_072573_10_2_6"/>
<gene>
    <name evidence="12" type="ordered locus">TERTU_2922</name>
</gene>
<dbReference type="EMBL" id="CP001614">
    <property type="protein sequence ID" value="ACR13267.1"/>
    <property type="molecule type" value="Genomic_DNA"/>
</dbReference>
<dbReference type="SUPFAM" id="SSF48317">
    <property type="entry name" value="Acid phosphatase/Vanadium-dependent haloperoxidase"/>
    <property type="match status" value="1"/>
</dbReference>
<comment type="subcellular location">
    <subcellularLocation>
        <location evidence="1">Cell membrane</location>
        <topology evidence="1">Multi-pass membrane protein</topology>
    </subcellularLocation>
</comment>
<evidence type="ECO:0000256" key="2">
    <source>
        <dbReference type="ARBA" id="ARBA00012374"/>
    </source>
</evidence>